<dbReference type="Pfam" id="PF06965">
    <property type="entry name" value="Na_H_antiport_1"/>
    <property type="match status" value="1"/>
</dbReference>
<dbReference type="InterPro" id="IPR004670">
    <property type="entry name" value="NhaA"/>
</dbReference>
<feature type="transmembrane region" description="Helical" evidence="7">
    <location>
        <begin position="40"/>
        <end position="61"/>
    </location>
</feature>
<dbReference type="InterPro" id="IPR023171">
    <property type="entry name" value="Na/H_antiporter_dom_sf"/>
</dbReference>
<dbReference type="GO" id="GO:0006885">
    <property type="term" value="P:regulation of pH"/>
    <property type="evidence" value="ECO:0007669"/>
    <property type="project" value="InterPro"/>
</dbReference>
<feature type="transmembrane region" description="Helical" evidence="7">
    <location>
        <begin position="148"/>
        <end position="165"/>
    </location>
</feature>
<keyword evidence="4 7" id="KW-1133">Transmembrane helix</keyword>
<keyword evidence="6" id="KW-0739">Sodium transport</keyword>
<keyword evidence="6" id="KW-0406">Ion transport</keyword>
<dbReference type="AlphaFoldDB" id="A0A4U9U7M4"/>
<dbReference type="Gene3D" id="1.20.1530.10">
    <property type="entry name" value="Na+/H+ antiporter like domain"/>
    <property type="match status" value="1"/>
</dbReference>
<dbReference type="EMBL" id="CABEEZ010000062">
    <property type="protein sequence ID" value="VTR29055.1"/>
    <property type="molecule type" value="Genomic_DNA"/>
</dbReference>
<evidence type="ECO:0000256" key="3">
    <source>
        <dbReference type="ARBA" id="ARBA00022692"/>
    </source>
</evidence>
<keyword evidence="2" id="KW-1003">Cell membrane</keyword>
<evidence type="ECO:0000256" key="7">
    <source>
        <dbReference type="SAM" id="Phobius"/>
    </source>
</evidence>
<feature type="transmembrane region" description="Helical" evidence="7">
    <location>
        <begin position="113"/>
        <end position="136"/>
    </location>
</feature>
<evidence type="ECO:0000256" key="6">
    <source>
        <dbReference type="ARBA" id="ARBA00023201"/>
    </source>
</evidence>
<keyword evidence="6" id="KW-0915">Sodium</keyword>
<keyword evidence="6" id="KW-0813">Transport</keyword>
<feature type="transmembrane region" description="Helical" evidence="7">
    <location>
        <begin position="73"/>
        <end position="101"/>
    </location>
</feature>
<dbReference type="GO" id="GO:0005886">
    <property type="term" value="C:plasma membrane"/>
    <property type="evidence" value="ECO:0007669"/>
    <property type="project" value="UniProtKB-SubCell"/>
</dbReference>
<sequence length="173" mass="18179">MGSDPQVRRSRYASGVIVGFMIPLNAKSEPSPSETLEHELHPWVAFLILPLFAFANAGVSLQGVSLSGLTSLLPLGIAAGLFIGKPLGIFVFCWLAVKLGIARLPQDIGFKQVFAVAVLCGIGFTMSIFIASLAFADADVALSTYAKLGILLGSTSAAVVGYGLLRLSLPRSR</sequence>
<evidence type="ECO:0000256" key="1">
    <source>
        <dbReference type="ARBA" id="ARBA00004429"/>
    </source>
</evidence>
<reference evidence="8" key="1">
    <citation type="submission" date="2019-05" db="EMBL/GenBank/DDBJ databases">
        <authorList>
            <consortium name="Pathogen Informatics"/>
        </authorList>
    </citation>
    <scope>NUCLEOTIDE SEQUENCE [LARGE SCALE GENOMIC DNA]</scope>
    <source>
        <strain evidence="8">NCTC12965</strain>
    </source>
</reference>
<dbReference type="PANTHER" id="PTHR30341">
    <property type="entry name" value="SODIUM ION/PROTON ANTIPORTER NHAA-RELATED"/>
    <property type="match status" value="1"/>
</dbReference>
<protein>
    <submittedName>
        <fullName evidence="8">Sodium/proton antiporter nhaA</fullName>
    </submittedName>
</protein>
<dbReference type="GO" id="GO:0015385">
    <property type="term" value="F:sodium:proton antiporter activity"/>
    <property type="evidence" value="ECO:0007669"/>
    <property type="project" value="TreeGrafter"/>
</dbReference>
<organism evidence="8">
    <name type="scientific">Serratia fonticola</name>
    <dbReference type="NCBI Taxonomy" id="47917"/>
    <lineage>
        <taxon>Bacteria</taxon>
        <taxon>Pseudomonadati</taxon>
        <taxon>Pseudomonadota</taxon>
        <taxon>Gammaproteobacteria</taxon>
        <taxon>Enterobacterales</taxon>
        <taxon>Yersiniaceae</taxon>
        <taxon>Serratia</taxon>
    </lineage>
</organism>
<evidence type="ECO:0000313" key="8">
    <source>
        <dbReference type="EMBL" id="VTR29055.1"/>
    </source>
</evidence>
<accession>A0A4U9U7M4</accession>
<keyword evidence="5 7" id="KW-0472">Membrane</keyword>
<dbReference type="PANTHER" id="PTHR30341:SF0">
    <property type="entry name" value="NA(+)_H(+) ANTIPORTER NHAA"/>
    <property type="match status" value="1"/>
</dbReference>
<evidence type="ECO:0000256" key="5">
    <source>
        <dbReference type="ARBA" id="ARBA00023136"/>
    </source>
</evidence>
<name>A0A4U9U7M4_SERFO</name>
<evidence type="ECO:0000256" key="2">
    <source>
        <dbReference type="ARBA" id="ARBA00022475"/>
    </source>
</evidence>
<gene>
    <name evidence="8" type="primary">nhaA_1</name>
    <name evidence="8" type="ORF">NCTC12965_02814</name>
</gene>
<comment type="subcellular location">
    <subcellularLocation>
        <location evidence="1">Cell inner membrane</location>
        <topology evidence="1">Multi-pass membrane protein</topology>
    </subcellularLocation>
</comment>
<proteinExistence type="predicted"/>
<evidence type="ECO:0000256" key="4">
    <source>
        <dbReference type="ARBA" id="ARBA00022989"/>
    </source>
</evidence>
<keyword evidence="3 7" id="KW-0812">Transmembrane</keyword>